<dbReference type="OrthoDB" id="9770040at2"/>
<comment type="caution">
    <text evidence="2">The sequence shown here is derived from an EMBL/GenBank/DDBJ whole genome shotgun (WGS) entry which is preliminary data.</text>
</comment>
<protein>
    <submittedName>
        <fullName evidence="2">NnrS family protein</fullName>
    </submittedName>
</protein>
<organism evidence="2 3">
    <name type="scientific">Pseudomonas mangiferae</name>
    <dbReference type="NCBI Taxonomy" id="2593654"/>
    <lineage>
        <taxon>Bacteria</taxon>
        <taxon>Pseudomonadati</taxon>
        <taxon>Pseudomonadota</taxon>
        <taxon>Gammaproteobacteria</taxon>
        <taxon>Pseudomonadales</taxon>
        <taxon>Pseudomonadaceae</taxon>
        <taxon>Pseudomonas</taxon>
    </lineage>
</organism>
<feature type="transmembrane region" description="Helical" evidence="1">
    <location>
        <begin position="304"/>
        <end position="325"/>
    </location>
</feature>
<dbReference type="EMBL" id="VJOY01000006">
    <property type="protein sequence ID" value="TRX74988.1"/>
    <property type="molecule type" value="Genomic_DNA"/>
</dbReference>
<evidence type="ECO:0000256" key="1">
    <source>
        <dbReference type="SAM" id="Phobius"/>
    </source>
</evidence>
<feature type="transmembrane region" description="Helical" evidence="1">
    <location>
        <begin position="20"/>
        <end position="43"/>
    </location>
</feature>
<feature type="transmembrane region" description="Helical" evidence="1">
    <location>
        <begin position="178"/>
        <end position="199"/>
    </location>
</feature>
<gene>
    <name evidence="2" type="ORF">FM069_10720</name>
</gene>
<sequence>MLKLETSRTPLPAPLWRLGFRPFFLAGAAFAALAVFAWLLALNGLSGSWQPTGGWLVWHRHEMPFGFGMAIVAGFLLTAVQNWTGQPGLRGRPLMALAVLWLAARLGWLAGMPALPLALLDGAFLPAVAWAIGRSLWAVRQRNNYPVLLLLSLLAACDGLALAGVVTDDAAWQRQAAFAALWLLAALMSMIGGRVIPFFTQRGLGLAAPVKPWPWLERLTLGLSMLAALASATGFGVLPHPWLVPLFAALGACQALRLARWYSPGIWRVPLLWSLHLAFAWLVLAASGAALWHAGLLDNGSLPLHALGVGAMGGLILGMLARVSLGHTGRPLQPPAAMGVAFAALNLAALARVFLPPLWPQGALWLAGACWMLGFALFVGYYGRMLWTPRADGMPG</sequence>
<dbReference type="Proteomes" id="UP000315235">
    <property type="component" value="Unassembled WGS sequence"/>
</dbReference>
<feature type="transmembrane region" description="Helical" evidence="1">
    <location>
        <begin position="337"/>
        <end position="356"/>
    </location>
</feature>
<feature type="transmembrane region" description="Helical" evidence="1">
    <location>
        <begin position="271"/>
        <end position="292"/>
    </location>
</feature>
<keyword evidence="1" id="KW-0472">Membrane</keyword>
<dbReference type="RefSeq" id="WP_143488290.1">
    <property type="nucleotide sequence ID" value="NZ_VJOY01000006.1"/>
</dbReference>
<feature type="transmembrane region" description="Helical" evidence="1">
    <location>
        <begin position="114"/>
        <end position="133"/>
    </location>
</feature>
<dbReference type="InterPro" id="IPR010266">
    <property type="entry name" value="NnrS"/>
</dbReference>
<feature type="transmembrane region" description="Helical" evidence="1">
    <location>
        <begin position="362"/>
        <end position="382"/>
    </location>
</feature>
<evidence type="ECO:0000313" key="3">
    <source>
        <dbReference type="Proteomes" id="UP000315235"/>
    </source>
</evidence>
<keyword evidence="1" id="KW-0812">Transmembrane</keyword>
<keyword evidence="3" id="KW-1185">Reference proteome</keyword>
<name>A0A553GZR8_9PSED</name>
<accession>A0A553GZR8</accession>
<evidence type="ECO:0000313" key="2">
    <source>
        <dbReference type="EMBL" id="TRX74988.1"/>
    </source>
</evidence>
<reference evidence="2 3" key="1">
    <citation type="submission" date="2019-07" db="EMBL/GenBank/DDBJ databases">
        <title>Pseudomonas mangiferae sp. nov., isolated from bark of mango tree in Thailand.</title>
        <authorList>
            <person name="Srisuk N."/>
            <person name="Anurat P."/>
        </authorList>
    </citation>
    <scope>NUCLEOTIDE SEQUENCE [LARGE SCALE GENOMIC DNA]</scope>
    <source>
        <strain evidence="2 3">DMKU_BBB3-04</strain>
    </source>
</reference>
<dbReference type="AlphaFoldDB" id="A0A553GZR8"/>
<dbReference type="Pfam" id="PF05940">
    <property type="entry name" value="NnrS"/>
    <property type="match status" value="1"/>
</dbReference>
<feature type="transmembrane region" description="Helical" evidence="1">
    <location>
        <begin position="145"/>
        <end position="166"/>
    </location>
</feature>
<feature type="transmembrane region" description="Helical" evidence="1">
    <location>
        <begin position="242"/>
        <end position="259"/>
    </location>
</feature>
<feature type="transmembrane region" description="Helical" evidence="1">
    <location>
        <begin position="63"/>
        <end position="80"/>
    </location>
</feature>
<proteinExistence type="predicted"/>
<feature type="transmembrane region" description="Helical" evidence="1">
    <location>
        <begin position="219"/>
        <end position="236"/>
    </location>
</feature>
<keyword evidence="1" id="KW-1133">Transmembrane helix</keyword>